<keyword evidence="3 7" id="KW-0812">Transmembrane</keyword>
<dbReference type="PANTHER" id="PTHR34390:SF2">
    <property type="entry name" value="SUCCINATE TRANSPORTER SUBUNIT YJJP-RELATED"/>
    <property type="match status" value="1"/>
</dbReference>
<evidence type="ECO:0000256" key="6">
    <source>
        <dbReference type="ARBA" id="ARBA00034125"/>
    </source>
</evidence>
<comment type="caution">
    <text evidence="9">The sequence shown here is derived from an EMBL/GenBank/DDBJ whole genome shotgun (WGS) entry which is preliminary data.</text>
</comment>
<feature type="transmembrane region" description="Helical" evidence="7">
    <location>
        <begin position="129"/>
        <end position="148"/>
    </location>
</feature>
<evidence type="ECO:0000256" key="7">
    <source>
        <dbReference type="SAM" id="Phobius"/>
    </source>
</evidence>
<dbReference type="InterPro" id="IPR050539">
    <property type="entry name" value="ThrE_Dicarb/AminoAcid_Exp"/>
</dbReference>
<organism evidence="9 10">
    <name type="scientific">Bacillus chungangensis</name>
    <dbReference type="NCBI Taxonomy" id="587633"/>
    <lineage>
        <taxon>Bacteria</taxon>
        <taxon>Bacillati</taxon>
        <taxon>Bacillota</taxon>
        <taxon>Bacilli</taxon>
        <taxon>Bacillales</taxon>
        <taxon>Bacillaceae</taxon>
        <taxon>Bacillus</taxon>
    </lineage>
</organism>
<protein>
    <submittedName>
        <fullName evidence="9">Uncharacterized membrane protein YjjP (DUF1212 family)</fullName>
    </submittedName>
</protein>
<evidence type="ECO:0000256" key="2">
    <source>
        <dbReference type="ARBA" id="ARBA00022475"/>
    </source>
</evidence>
<evidence type="ECO:0000256" key="4">
    <source>
        <dbReference type="ARBA" id="ARBA00022989"/>
    </source>
</evidence>
<dbReference type="InterPro" id="IPR010619">
    <property type="entry name" value="ThrE-like_N"/>
</dbReference>
<keyword evidence="2" id="KW-1003">Cell membrane</keyword>
<evidence type="ECO:0000256" key="1">
    <source>
        <dbReference type="ARBA" id="ARBA00004651"/>
    </source>
</evidence>
<evidence type="ECO:0000256" key="5">
    <source>
        <dbReference type="ARBA" id="ARBA00023136"/>
    </source>
</evidence>
<evidence type="ECO:0000259" key="8">
    <source>
        <dbReference type="Pfam" id="PF06738"/>
    </source>
</evidence>
<reference evidence="9 10" key="1">
    <citation type="submission" date="2023-07" db="EMBL/GenBank/DDBJ databases">
        <title>Genomic Encyclopedia of Type Strains, Phase IV (KMG-IV): sequencing the most valuable type-strain genomes for metagenomic binning, comparative biology and taxonomic classification.</title>
        <authorList>
            <person name="Goeker M."/>
        </authorList>
    </citation>
    <scope>NUCLEOTIDE SEQUENCE [LARGE SCALE GENOMIC DNA]</scope>
    <source>
        <strain evidence="9 10">DSM 23837</strain>
    </source>
</reference>
<sequence>MPKGVNIIKEQFYQASDILDICILAGELMLKNGAETYRVEDTVTRIARSYSISHVNVFVTPTAIIMTMQDPEGTIDHTELLRVVNRTIDLHKIALVNDLSRRIANHPLPLETVREQLEQIDTSTRTYPYWFQILSAALGSGCLMMMFNGTWPDFLPAFITGGIGYAVFLKVQQVINVKFFSEVFASFLIGLLAVAFVAMGVGQELDKIIIGSVMPLVPGLAITNAVRDLMAGHLLSGLSRGVEALLTATAIGSGVAIVITFL</sequence>
<feature type="transmembrane region" description="Helical" evidence="7">
    <location>
        <begin position="183"/>
        <end position="202"/>
    </location>
</feature>
<dbReference type="Pfam" id="PF06738">
    <property type="entry name" value="ThrE"/>
    <property type="match status" value="1"/>
</dbReference>
<evidence type="ECO:0000313" key="10">
    <source>
        <dbReference type="Proteomes" id="UP001223586"/>
    </source>
</evidence>
<comment type="subcellular location">
    <subcellularLocation>
        <location evidence="1">Cell membrane</location>
        <topology evidence="1">Multi-pass membrane protein</topology>
    </subcellularLocation>
</comment>
<dbReference type="RefSeq" id="WP_307227420.1">
    <property type="nucleotide sequence ID" value="NZ_JAUSTT010000005.1"/>
</dbReference>
<evidence type="ECO:0000256" key="3">
    <source>
        <dbReference type="ARBA" id="ARBA00022692"/>
    </source>
</evidence>
<keyword evidence="4 7" id="KW-1133">Transmembrane helix</keyword>
<keyword evidence="10" id="KW-1185">Reference proteome</keyword>
<dbReference type="Proteomes" id="UP001223586">
    <property type="component" value="Unassembled WGS sequence"/>
</dbReference>
<evidence type="ECO:0000313" key="9">
    <source>
        <dbReference type="EMBL" id="MDQ0175254.1"/>
    </source>
</evidence>
<feature type="transmembrane region" description="Helical" evidence="7">
    <location>
        <begin position="242"/>
        <end position="261"/>
    </location>
</feature>
<accession>A0ABT9WPP2</accession>
<dbReference type="PANTHER" id="PTHR34390">
    <property type="entry name" value="UPF0442 PROTEIN YJJB-RELATED"/>
    <property type="match status" value="1"/>
</dbReference>
<comment type="similarity">
    <text evidence="6">Belongs to the ThrE exporter (TC 2.A.79) family.</text>
</comment>
<proteinExistence type="inferred from homology"/>
<feature type="transmembrane region" description="Helical" evidence="7">
    <location>
        <begin position="208"/>
        <end position="230"/>
    </location>
</feature>
<gene>
    <name evidence="9" type="ORF">J2S08_001088</name>
</gene>
<name>A0ABT9WPP2_9BACI</name>
<keyword evidence="5 7" id="KW-0472">Membrane</keyword>
<dbReference type="EMBL" id="JAUSTT010000005">
    <property type="protein sequence ID" value="MDQ0175254.1"/>
    <property type="molecule type" value="Genomic_DNA"/>
</dbReference>
<feature type="domain" description="Threonine/serine exporter-like N-terminal" evidence="8">
    <location>
        <begin position="20"/>
        <end position="261"/>
    </location>
</feature>